<proteinExistence type="predicted"/>
<evidence type="ECO:0000313" key="1">
    <source>
        <dbReference type="EMBL" id="GAI04113.1"/>
    </source>
</evidence>
<comment type="caution">
    <text evidence="1">The sequence shown here is derived from an EMBL/GenBank/DDBJ whole genome shotgun (WGS) entry which is preliminary data.</text>
</comment>
<sequence length="90" mass="10524">MQSLFNNYKGKYVNWVGEIEKIKKNTSGDLVIYFKHFPKAKEYDVRVVLAESNKDKVEKIKKGYLIPYSGRLESYDFVQGYFLVDGDICN</sequence>
<dbReference type="AlphaFoldDB" id="X1KBW6"/>
<reference evidence="1" key="1">
    <citation type="journal article" date="2014" name="Front. Microbiol.">
        <title>High frequency of phylogenetically diverse reductive dehalogenase-homologous genes in deep subseafloor sedimentary metagenomes.</title>
        <authorList>
            <person name="Kawai M."/>
            <person name="Futagami T."/>
            <person name="Toyoda A."/>
            <person name="Takaki Y."/>
            <person name="Nishi S."/>
            <person name="Hori S."/>
            <person name="Arai W."/>
            <person name="Tsubouchi T."/>
            <person name="Morono Y."/>
            <person name="Uchiyama I."/>
            <person name="Ito T."/>
            <person name="Fujiyama A."/>
            <person name="Inagaki F."/>
            <person name="Takami H."/>
        </authorList>
    </citation>
    <scope>NUCLEOTIDE SEQUENCE</scope>
    <source>
        <strain evidence="1">Expedition CK06-06</strain>
    </source>
</reference>
<organism evidence="1">
    <name type="scientific">marine sediment metagenome</name>
    <dbReference type="NCBI Taxonomy" id="412755"/>
    <lineage>
        <taxon>unclassified sequences</taxon>
        <taxon>metagenomes</taxon>
        <taxon>ecological metagenomes</taxon>
    </lineage>
</organism>
<accession>X1KBW6</accession>
<name>X1KBW6_9ZZZZ</name>
<dbReference type="EMBL" id="BARV01007147">
    <property type="protein sequence ID" value="GAI04113.1"/>
    <property type="molecule type" value="Genomic_DNA"/>
</dbReference>
<protein>
    <recommendedName>
        <fullName evidence="2">OB-fold nucleic acid binding domain-containing protein</fullName>
    </recommendedName>
</protein>
<gene>
    <name evidence="1" type="ORF">S06H3_14603</name>
</gene>
<evidence type="ECO:0008006" key="2">
    <source>
        <dbReference type="Google" id="ProtNLM"/>
    </source>
</evidence>